<proteinExistence type="predicted"/>
<accession>A0A841FPE1</accession>
<keyword evidence="1" id="KW-0812">Transmembrane</keyword>
<dbReference type="EMBL" id="JACHGT010000014">
    <property type="protein sequence ID" value="MBB6037966.1"/>
    <property type="molecule type" value="Genomic_DNA"/>
</dbReference>
<evidence type="ECO:0000313" key="2">
    <source>
        <dbReference type="EMBL" id="MBB6037966.1"/>
    </source>
</evidence>
<protein>
    <submittedName>
        <fullName evidence="2">Uncharacterized protein</fullName>
    </submittedName>
</protein>
<comment type="caution">
    <text evidence="2">The sequence shown here is derived from an EMBL/GenBank/DDBJ whole genome shotgun (WGS) entry which is preliminary data.</text>
</comment>
<organism evidence="2 3">
    <name type="scientific">Phytomonospora endophytica</name>
    <dbReference type="NCBI Taxonomy" id="714109"/>
    <lineage>
        <taxon>Bacteria</taxon>
        <taxon>Bacillati</taxon>
        <taxon>Actinomycetota</taxon>
        <taxon>Actinomycetes</taxon>
        <taxon>Micromonosporales</taxon>
        <taxon>Micromonosporaceae</taxon>
        <taxon>Phytomonospora</taxon>
    </lineage>
</organism>
<name>A0A841FPE1_9ACTN</name>
<keyword evidence="1" id="KW-0472">Membrane</keyword>
<gene>
    <name evidence="2" type="ORF">HNR73_005846</name>
</gene>
<dbReference type="RefSeq" id="WP_184790770.1">
    <property type="nucleotide sequence ID" value="NZ_BONT01000066.1"/>
</dbReference>
<sequence>MVIEKRTANAAGAMPFTASAEILFGELLALLLISRDRRPNDASPILGVIRISRLGQRLHPLRGSGYPTP</sequence>
<evidence type="ECO:0000313" key="3">
    <source>
        <dbReference type="Proteomes" id="UP000548476"/>
    </source>
</evidence>
<keyword evidence="3" id="KW-1185">Reference proteome</keyword>
<reference evidence="2 3" key="1">
    <citation type="submission" date="2020-08" db="EMBL/GenBank/DDBJ databases">
        <title>Genomic Encyclopedia of Type Strains, Phase IV (KMG-IV): sequencing the most valuable type-strain genomes for metagenomic binning, comparative biology and taxonomic classification.</title>
        <authorList>
            <person name="Goeker M."/>
        </authorList>
    </citation>
    <scope>NUCLEOTIDE SEQUENCE [LARGE SCALE GENOMIC DNA]</scope>
    <source>
        <strain evidence="2 3">YIM 65646</strain>
    </source>
</reference>
<keyword evidence="1" id="KW-1133">Transmembrane helix</keyword>
<dbReference type="AlphaFoldDB" id="A0A841FPE1"/>
<dbReference type="Proteomes" id="UP000548476">
    <property type="component" value="Unassembled WGS sequence"/>
</dbReference>
<feature type="transmembrane region" description="Helical" evidence="1">
    <location>
        <begin position="12"/>
        <end position="33"/>
    </location>
</feature>
<evidence type="ECO:0000256" key="1">
    <source>
        <dbReference type="SAM" id="Phobius"/>
    </source>
</evidence>